<feature type="compositionally biased region" description="Basic residues" evidence="2">
    <location>
        <begin position="159"/>
        <end position="173"/>
    </location>
</feature>
<reference evidence="3 4" key="1">
    <citation type="submission" date="2014-06" db="EMBL/GenBank/DDBJ databases">
        <authorList>
            <person name="Swart Estienne"/>
        </authorList>
    </citation>
    <scope>NUCLEOTIDE SEQUENCE [LARGE SCALE GENOMIC DNA]</scope>
    <source>
        <strain evidence="3 4">130c</strain>
    </source>
</reference>
<gene>
    <name evidence="3" type="primary">Contig6244.g6678</name>
    <name evidence="3" type="ORF">STYLEM_7610</name>
</gene>
<dbReference type="InParanoid" id="A0A078A8S6"/>
<evidence type="ECO:0000313" key="3">
    <source>
        <dbReference type="EMBL" id="CDW78629.1"/>
    </source>
</evidence>
<keyword evidence="4" id="KW-1185">Reference proteome</keyword>
<evidence type="ECO:0000256" key="1">
    <source>
        <dbReference type="SAM" id="Coils"/>
    </source>
</evidence>
<evidence type="ECO:0000313" key="4">
    <source>
        <dbReference type="Proteomes" id="UP000039865"/>
    </source>
</evidence>
<dbReference type="AlphaFoldDB" id="A0A078A8S6"/>
<feature type="compositionally biased region" description="Polar residues" evidence="2">
    <location>
        <begin position="178"/>
        <end position="190"/>
    </location>
</feature>
<accession>A0A078A8S6</accession>
<feature type="region of interest" description="Disordered" evidence="2">
    <location>
        <begin position="134"/>
        <end position="196"/>
    </location>
</feature>
<feature type="compositionally biased region" description="Polar residues" evidence="2">
    <location>
        <begin position="1"/>
        <end position="10"/>
    </location>
</feature>
<feature type="compositionally biased region" description="Polar residues" evidence="2">
    <location>
        <begin position="22"/>
        <end position="31"/>
    </location>
</feature>
<feature type="coiled-coil region" evidence="1">
    <location>
        <begin position="489"/>
        <end position="516"/>
    </location>
</feature>
<name>A0A078A8S6_STYLE</name>
<dbReference type="Proteomes" id="UP000039865">
    <property type="component" value="Unassembled WGS sequence"/>
</dbReference>
<dbReference type="EMBL" id="CCKQ01007264">
    <property type="protein sequence ID" value="CDW78629.1"/>
    <property type="molecule type" value="Genomic_DNA"/>
</dbReference>
<protein>
    <submittedName>
        <fullName evidence="3">Uncharacterized protein</fullName>
    </submittedName>
</protein>
<organism evidence="3 4">
    <name type="scientific">Stylonychia lemnae</name>
    <name type="common">Ciliate</name>
    <dbReference type="NCBI Taxonomy" id="5949"/>
    <lineage>
        <taxon>Eukaryota</taxon>
        <taxon>Sar</taxon>
        <taxon>Alveolata</taxon>
        <taxon>Ciliophora</taxon>
        <taxon>Intramacronucleata</taxon>
        <taxon>Spirotrichea</taxon>
        <taxon>Stichotrichia</taxon>
        <taxon>Sporadotrichida</taxon>
        <taxon>Oxytrichidae</taxon>
        <taxon>Stylonychinae</taxon>
        <taxon>Stylonychia</taxon>
    </lineage>
</organism>
<feature type="region of interest" description="Disordered" evidence="2">
    <location>
        <begin position="1"/>
        <end position="31"/>
    </location>
</feature>
<proteinExistence type="predicted"/>
<feature type="region of interest" description="Disordered" evidence="2">
    <location>
        <begin position="291"/>
        <end position="313"/>
    </location>
</feature>
<keyword evidence="1" id="KW-0175">Coiled coil</keyword>
<sequence>MDSRLNQTNFIPVIIKEESKPKSQQTGKKTKHQNFSMLQNYLQQQQTQPNQTQQEGTIQLQIKRGGRDAFDRQHISRNKNMIDIYNGGISSDARHAKTPITMFERVNNNRKNMLNTDSTASQIYASKQNENHINESAKIVTQRVNTKESIRKSINLSKSRSKSSKKSTPRKKKFYDQSLVNQSSISSENNNHSDDDKLYKIERNFDQINLENPEKESNSKLLLNNDSGITYPGIKIKGADSLRNDKKDRVKKRQHTQNNYSKIKQSLYATQLNNDSASNFYTTQVNVIYPQSSQKGNRGDILSQSSPNSKNNSYKALKDIKRSRQITEDEMYKVINRIRKLTLEEARLSRREHSQQSQRKAEQLGLPQLEISFQLQRIKKQQVNELYDRQERNRKQKIQIENSIRKNKYIQIHENQQLSSAVKESRKKMRKEQKYFEEQMKAQKTYQHDVIKFYQDNYIKQKINQFREQKIQSARKQREQQFYEQQRALKSREKQLQQAKRIEESLENKIKLKQTASRFTYDRNKSPAGLTKYNNSYLNSLQNENSLTKFDKRVLHTTIF</sequence>
<evidence type="ECO:0000256" key="2">
    <source>
        <dbReference type="SAM" id="MobiDB-lite"/>
    </source>
</evidence>